<dbReference type="InterPro" id="IPR051052">
    <property type="entry name" value="Diverse_substrate_MTase"/>
</dbReference>
<protein>
    <recommendedName>
        <fullName evidence="3">Methyltransferase domain-containing protein</fullName>
    </recommendedName>
</protein>
<evidence type="ECO:0000259" key="3">
    <source>
        <dbReference type="Pfam" id="PF13847"/>
    </source>
</evidence>
<evidence type="ECO:0000313" key="4">
    <source>
        <dbReference type="EMBL" id="KPL14759.1"/>
    </source>
</evidence>
<dbReference type="CDD" id="cd02440">
    <property type="entry name" value="AdoMet_MTases"/>
    <property type="match status" value="1"/>
</dbReference>
<dbReference type="PANTHER" id="PTHR44942:SF4">
    <property type="entry name" value="METHYLTRANSFERASE TYPE 11 DOMAIN-CONTAINING PROTEIN"/>
    <property type="match status" value="1"/>
</dbReference>
<sequence length="191" mass="21048">MNESHRHIHDGMTSKDFLDSESIISTIGLKEDQTVLDVGCGEGHFSLAASTVVGDHGQVVAVDVHEASINILRMIIAQENIGNVLAFRADATKRIPVNDNVVDVCLMVNVLHAFVLNGEIADVMREVVRVMRRHGSLAIVDFKKIETVAGPPVSERLSPAEIENALLEYGFEADMFDDVGPYSYLMKFIKR</sequence>
<dbReference type="GO" id="GO:0008168">
    <property type="term" value="F:methyltransferase activity"/>
    <property type="evidence" value="ECO:0007669"/>
    <property type="project" value="UniProtKB-KW"/>
</dbReference>
<reference evidence="4 5" key="1">
    <citation type="journal article" date="2015" name="Microbiome">
        <title>Genomic resolution of linkages in carbon, nitrogen, and sulfur cycling among widespread estuary sediment bacteria.</title>
        <authorList>
            <person name="Baker B.J."/>
            <person name="Lazar C.S."/>
            <person name="Teske A.P."/>
            <person name="Dick G.J."/>
        </authorList>
    </citation>
    <scope>NUCLEOTIDE SEQUENCE [LARGE SCALE GENOMIC DNA]</scope>
    <source>
        <strain evidence="4">SM1_77</strain>
    </source>
</reference>
<feature type="domain" description="Methyltransferase" evidence="3">
    <location>
        <begin position="30"/>
        <end position="143"/>
    </location>
</feature>
<evidence type="ECO:0000256" key="2">
    <source>
        <dbReference type="ARBA" id="ARBA00022679"/>
    </source>
</evidence>
<dbReference type="Pfam" id="PF13847">
    <property type="entry name" value="Methyltransf_31"/>
    <property type="match status" value="1"/>
</dbReference>
<dbReference type="SUPFAM" id="SSF53335">
    <property type="entry name" value="S-adenosyl-L-methionine-dependent methyltransferases"/>
    <property type="match status" value="1"/>
</dbReference>
<evidence type="ECO:0000256" key="1">
    <source>
        <dbReference type="ARBA" id="ARBA00022603"/>
    </source>
</evidence>
<evidence type="ECO:0000313" key="5">
    <source>
        <dbReference type="Proteomes" id="UP000050975"/>
    </source>
</evidence>
<name>A0A0S8JYD6_UNCW3</name>
<dbReference type="GO" id="GO:0032259">
    <property type="term" value="P:methylation"/>
    <property type="evidence" value="ECO:0007669"/>
    <property type="project" value="UniProtKB-KW"/>
</dbReference>
<dbReference type="AlphaFoldDB" id="A0A0S8JYD6"/>
<dbReference type="InterPro" id="IPR025714">
    <property type="entry name" value="Methyltranfer_dom"/>
</dbReference>
<dbReference type="PANTHER" id="PTHR44942">
    <property type="entry name" value="METHYLTRANSF_11 DOMAIN-CONTAINING PROTEIN"/>
    <property type="match status" value="1"/>
</dbReference>
<proteinExistence type="predicted"/>
<comment type="caution">
    <text evidence="4">The sequence shown here is derived from an EMBL/GenBank/DDBJ whole genome shotgun (WGS) entry which is preliminary data.</text>
</comment>
<gene>
    <name evidence="4" type="ORF">AMJ74_02760</name>
</gene>
<keyword evidence="2" id="KW-0808">Transferase</keyword>
<accession>A0A0S8JYD6</accession>
<keyword evidence="1" id="KW-0489">Methyltransferase</keyword>
<organism evidence="4 5">
    <name type="scientific">candidate division WOR_3 bacterium SM1_77</name>
    <dbReference type="NCBI Taxonomy" id="1703778"/>
    <lineage>
        <taxon>Bacteria</taxon>
        <taxon>Bacteria division WOR-3</taxon>
    </lineage>
</organism>
<dbReference type="Gene3D" id="3.40.50.150">
    <property type="entry name" value="Vaccinia Virus protein VP39"/>
    <property type="match status" value="1"/>
</dbReference>
<dbReference type="Proteomes" id="UP000050975">
    <property type="component" value="Unassembled WGS sequence"/>
</dbReference>
<dbReference type="EMBL" id="LJVE01000036">
    <property type="protein sequence ID" value="KPL14759.1"/>
    <property type="molecule type" value="Genomic_DNA"/>
</dbReference>
<dbReference type="InterPro" id="IPR029063">
    <property type="entry name" value="SAM-dependent_MTases_sf"/>
</dbReference>